<keyword evidence="11" id="KW-0472">Membrane</keyword>
<evidence type="ECO:0000313" key="12">
    <source>
        <dbReference type="EMBL" id="KAK6176091.1"/>
    </source>
</evidence>
<dbReference type="GO" id="GO:0005615">
    <property type="term" value="C:extracellular space"/>
    <property type="evidence" value="ECO:0007669"/>
    <property type="project" value="TreeGrafter"/>
</dbReference>
<dbReference type="PANTHER" id="PTHR12027:SF112">
    <property type="entry name" value="PROTEIN WNT-2"/>
    <property type="match status" value="1"/>
</dbReference>
<evidence type="ECO:0000256" key="10">
    <source>
        <dbReference type="RuleBase" id="RU003500"/>
    </source>
</evidence>
<dbReference type="EMBL" id="JAZGQO010000010">
    <property type="protein sequence ID" value="KAK6176091.1"/>
    <property type="molecule type" value="Genomic_DNA"/>
</dbReference>
<evidence type="ECO:0000256" key="1">
    <source>
        <dbReference type="ARBA" id="ARBA00004498"/>
    </source>
</evidence>
<dbReference type="CDD" id="cd19339">
    <property type="entry name" value="Wnt_Wnt7"/>
    <property type="match status" value="1"/>
</dbReference>
<dbReference type="Gene3D" id="3.30.2460.20">
    <property type="match status" value="1"/>
</dbReference>
<dbReference type="Pfam" id="PF00110">
    <property type="entry name" value="wnt"/>
    <property type="match status" value="1"/>
</dbReference>
<keyword evidence="3 10" id="KW-0217">Developmental protein</keyword>
<proteinExistence type="inferred from homology"/>
<dbReference type="SMART" id="SM00097">
    <property type="entry name" value="WNT1"/>
    <property type="match status" value="1"/>
</dbReference>
<comment type="similarity">
    <text evidence="2 10">Belongs to the Wnt family.</text>
</comment>
<keyword evidence="8" id="KW-0325">Glycoprotein</keyword>
<evidence type="ECO:0000256" key="2">
    <source>
        <dbReference type="ARBA" id="ARBA00005683"/>
    </source>
</evidence>
<keyword evidence="11" id="KW-0812">Transmembrane</keyword>
<evidence type="ECO:0000256" key="4">
    <source>
        <dbReference type="ARBA" id="ARBA00022525"/>
    </source>
</evidence>
<keyword evidence="7" id="KW-1015">Disulfide bond</keyword>
<sequence>MGVSRHTKFFIGVIYLSYCVYGNFLALSSVVALGANIICNKIPGMAPKQRAICRSRPDAIVSIGEGAKLGLTECQYQFRLMRWNCSTLDSNDSMFGYESLGGTKEAAFIYAITSAGVSYAITQSCGLGSLPNCGCDRDKGDGKLAPQGWKWGGCSADIKYGLRLARKFMDAREIAENARSLMNLHNNRAGRKAVKDNMGTDCKCHGVSGSCTMKTCWTTLPPFREIGDSLKLRYKRSKIVVPYLGRRARTAVSLMLDRAKRRHRKPRRSHLVFLDKSPNYCDYDPKTGSLGTVGRKCNRTTRDTDGCDLMCCGRGYNTHQFTRTWQCNCKFHWCCYVNCNKCSERTEEYTCK</sequence>
<comment type="caution">
    <text evidence="12">The sequence shown here is derived from an EMBL/GenBank/DDBJ whole genome shotgun (WGS) entry which is preliminary data.</text>
</comment>
<keyword evidence="4" id="KW-0964">Secreted</keyword>
<dbReference type="InterPro" id="IPR018161">
    <property type="entry name" value="Wnt_CS"/>
</dbReference>
<dbReference type="AlphaFoldDB" id="A0AAN8JI78"/>
<keyword evidence="11" id="KW-1133">Transmembrane helix</keyword>
<gene>
    <name evidence="12" type="ORF">SNE40_014443</name>
</gene>
<dbReference type="Proteomes" id="UP001347796">
    <property type="component" value="Unassembled WGS sequence"/>
</dbReference>
<comment type="function">
    <text evidence="10">Ligand for members of the frizzled family of seven transmembrane receptors.</text>
</comment>
<dbReference type="GO" id="GO:0005109">
    <property type="term" value="F:frizzled binding"/>
    <property type="evidence" value="ECO:0007669"/>
    <property type="project" value="TreeGrafter"/>
</dbReference>
<evidence type="ECO:0000256" key="11">
    <source>
        <dbReference type="SAM" id="Phobius"/>
    </source>
</evidence>
<keyword evidence="13" id="KW-1185">Reference proteome</keyword>
<name>A0AAN8JI78_PATCE</name>
<evidence type="ECO:0000256" key="6">
    <source>
        <dbReference type="ARBA" id="ARBA00022687"/>
    </source>
</evidence>
<feature type="transmembrane region" description="Helical" evidence="11">
    <location>
        <begin position="12"/>
        <end position="35"/>
    </location>
</feature>
<dbReference type="PRINTS" id="PR01349">
    <property type="entry name" value="WNTPROTEIN"/>
</dbReference>
<reference evidence="12 13" key="1">
    <citation type="submission" date="2024-01" db="EMBL/GenBank/DDBJ databases">
        <title>The genome of the rayed Mediterranean limpet Patella caerulea (Linnaeus, 1758).</title>
        <authorList>
            <person name="Anh-Thu Weber A."/>
            <person name="Halstead-Nussloch G."/>
        </authorList>
    </citation>
    <scope>NUCLEOTIDE SEQUENCE [LARGE SCALE GENOMIC DNA]</scope>
    <source>
        <strain evidence="12">AATW-2023a</strain>
        <tissue evidence="12">Whole specimen</tissue>
    </source>
</reference>
<keyword evidence="6 10" id="KW-0879">Wnt signaling pathway</keyword>
<dbReference type="GO" id="GO:0045165">
    <property type="term" value="P:cell fate commitment"/>
    <property type="evidence" value="ECO:0007669"/>
    <property type="project" value="TreeGrafter"/>
</dbReference>
<dbReference type="InterPro" id="IPR005817">
    <property type="entry name" value="Wnt"/>
</dbReference>
<dbReference type="FunFam" id="3.30.2460.20:FF:000001">
    <property type="entry name" value="Wnt homolog"/>
    <property type="match status" value="1"/>
</dbReference>
<dbReference type="GO" id="GO:0060070">
    <property type="term" value="P:canonical Wnt signaling pathway"/>
    <property type="evidence" value="ECO:0007669"/>
    <property type="project" value="TreeGrafter"/>
</dbReference>
<evidence type="ECO:0000256" key="7">
    <source>
        <dbReference type="ARBA" id="ARBA00023157"/>
    </source>
</evidence>
<dbReference type="GO" id="GO:0046330">
    <property type="term" value="P:positive regulation of JNK cascade"/>
    <property type="evidence" value="ECO:0007669"/>
    <property type="project" value="TreeGrafter"/>
</dbReference>
<evidence type="ECO:0000256" key="3">
    <source>
        <dbReference type="ARBA" id="ARBA00022473"/>
    </source>
</evidence>
<evidence type="ECO:0000256" key="9">
    <source>
        <dbReference type="ARBA" id="ARBA00023288"/>
    </source>
</evidence>
<evidence type="ECO:0000313" key="13">
    <source>
        <dbReference type="Proteomes" id="UP001347796"/>
    </source>
</evidence>
<evidence type="ECO:0000256" key="8">
    <source>
        <dbReference type="ARBA" id="ARBA00023180"/>
    </source>
</evidence>
<dbReference type="InterPro" id="IPR043158">
    <property type="entry name" value="Wnt_C"/>
</dbReference>
<dbReference type="GO" id="GO:0030182">
    <property type="term" value="P:neuron differentiation"/>
    <property type="evidence" value="ECO:0007669"/>
    <property type="project" value="TreeGrafter"/>
</dbReference>
<dbReference type="GO" id="GO:0005125">
    <property type="term" value="F:cytokine activity"/>
    <property type="evidence" value="ECO:0007669"/>
    <property type="project" value="TreeGrafter"/>
</dbReference>
<dbReference type="PROSITE" id="PS00246">
    <property type="entry name" value="WNT1"/>
    <property type="match status" value="1"/>
</dbReference>
<accession>A0AAN8JI78</accession>
<keyword evidence="9" id="KW-0449">Lipoprotein</keyword>
<keyword evidence="5" id="KW-0272">Extracellular matrix</keyword>
<evidence type="ECO:0000256" key="5">
    <source>
        <dbReference type="ARBA" id="ARBA00022530"/>
    </source>
</evidence>
<protein>
    <recommendedName>
        <fullName evidence="10">Protein Wnt</fullName>
    </recommendedName>
</protein>
<organism evidence="12 13">
    <name type="scientific">Patella caerulea</name>
    <name type="common">Rayed Mediterranean limpet</name>
    <dbReference type="NCBI Taxonomy" id="87958"/>
    <lineage>
        <taxon>Eukaryota</taxon>
        <taxon>Metazoa</taxon>
        <taxon>Spiralia</taxon>
        <taxon>Lophotrochozoa</taxon>
        <taxon>Mollusca</taxon>
        <taxon>Gastropoda</taxon>
        <taxon>Patellogastropoda</taxon>
        <taxon>Patelloidea</taxon>
        <taxon>Patellidae</taxon>
        <taxon>Patella</taxon>
    </lineage>
</organism>
<dbReference type="PANTHER" id="PTHR12027">
    <property type="entry name" value="WNT RELATED"/>
    <property type="match status" value="1"/>
</dbReference>
<comment type="subcellular location">
    <subcellularLocation>
        <location evidence="1 10">Secreted</location>
        <location evidence="1 10">Extracellular space</location>
        <location evidence="1 10">Extracellular matrix</location>
    </subcellularLocation>
</comment>